<keyword evidence="7 9" id="KW-0234">DNA repair</keyword>
<gene>
    <name evidence="12" type="ORF">HMPREF3293_02369</name>
</gene>
<keyword evidence="13" id="KW-1185">Reference proteome</keyword>
<dbReference type="PANTHER" id="PTHR11059">
    <property type="entry name" value="DNA REPAIR PROTEIN RECN"/>
    <property type="match status" value="1"/>
</dbReference>
<dbReference type="GO" id="GO:0006281">
    <property type="term" value="P:DNA repair"/>
    <property type="evidence" value="ECO:0007669"/>
    <property type="project" value="UniProtKB-KW"/>
</dbReference>
<dbReference type="SUPFAM" id="SSF52540">
    <property type="entry name" value="P-loop containing nucleoside triphosphate hydrolases"/>
    <property type="match status" value="1"/>
</dbReference>
<keyword evidence="4" id="KW-0547">Nucleotide-binding</keyword>
<evidence type="ECO:0000256" key="6">
    <source>
        <dbReference type="ARBA" id="ARBA00022840"/>
    </source>
</evidence>
<dbReference type="GO" id="GO:0043590">
    <property type="term" value="C:bacterial nucleoid"/>
    <property type="evidence" value="ECO:0007669"/>
    <property type="project" value="TreeGrafter"/>
</dbReference>
<dbReference type="Proteomes" id="UP000070366">
    <property type="component" value="Unassembled WGS sequence"/>
</dbReference>
<evidence type="ECO:0000313" key="12">
    <source>
        <dbReference type="EMBL" id="KXK65111.1"/>
    </source>
</evidence>
<keyword evidence="5 9" id="KW-0227">DNA damage</keyword>
<protein>
    <recommendedName>
        <fullName evidence="3 9">DNA repair protein RecN</fullName>
    </recommendedName>
    <alternativeName>
        <fullName evidence="8 9">Recombination protein N</fullName>
    </alternativeName>
</protein>
<dbReference type="KEGG" id="cmiu:B1H56_03495"/>
<accession>A0A136Q360</accession>
<evidence type="ECO:0000256" key="10">
    <source>
        <dbReference type="SAM" id="Coils"/>
    </source>
</evidence>
<dbReference type="Gene3D" id="3.40.50.300">
    <property type="entry name" value="P-loop containing nucleotide triphosphate hydrolases"/>
    <property type="match status" value="2"/>
</dbReference>
<dbReference type="InterPro" id="IPR003395">
    <property type="entry name" value="RecF/RecN/SMC_N"/>
</dbReference>
<dbReference type="PANTHER" id="PTHR11059:SF0">
    <property type="entry name" value="DNA REPAIR PROTEIN RECN"/>
    <property type="match status" value="1"/>
</dbReference>
<dbReference type="RefSeq" id="WP_066518931.1">
    <property type="nucleotide sequence ID" value="NZ_CABMOF010000001.1"/>
</dbReference>
<evidence type="ECO:0000313" key="13">
    <source>
        <dbReference type="Proteomes" id="UP000070366"/>
    </source>
</evidence>
<dbReference type="PIRSF" id="PIRSF003128">
    <property type="entry name" value="RecN"/>
    <property type="match status" value="1"/>
</dbReference>
<feature type="domain" description="RecF/RecN/SMC N-terminal" evidence="11">
    <location>
        <begin position="2"/>
        <end position="514"/>
    </location>
</feature>
<dbReference type="InterPro" id="IPR027417">
    <property type="entry name" value="P-loop_NTPase"/>
</dbReference>
<comment type="similarity">
    <text evidence="2 9">Belongs to the RecN family.</text>
</comment>
<dbReference type="STRING" id="626937.HMPREF3293_02369"/>
<evidence type="ECO:0000256" key="9">
    <source>
        <dbReference type="PIRNR" id="PIRNR003128"/>
    </source>
</evidence>
<dbReference type="GO" id="GO:0006310">
    <property type="term" value="P:DNA recombination"/>
    <property type="evidence" value="ECO:0007669"/>
    <property type="project" value="InterPro"/>
</dbReference>
<dbReference type="Pfam" id="PF02463">
    <property type="entry name" value="SMC_N"/>
    <property type="match status" value="1"/>
</dbReference>
<dbReference type="OrthoDB" id="9806954at2"/>
<reference evidence="12 13" key="1">
    <citation type="submission" date="2016-02" db="EMBL/GenBank/DDBJ databases">
        <authorList>
            <person name="Wen L."/>
            <person name="He K."/>
            <person name="Yang H."/>
        </authorList>
    </citation>
    <scope>NUCLEOTIDE SEQUENCE [LARGE SCALE GENOMIC DNA]</scope>
    <source>
        <strain evidence="12 13">DSM 22607</strain>
    </source>
</reference>
<dbReference type="GO" id="GO:0005524">
    <property type="term" value="F:ATP binding"/>
    <property type="evidence" value="ECO:0007669"/>
    <property type="project" value="UniProtKB-KW"/>
</dbReference>
<evidence type="ECO:0000256" key="7">
    <source>
        <dbReference type="ARBA" id="ARBA00023204"/>
    </source>
</evidence>
<feature type="coiled-coil region" evidence="10">
    <location>
        <begin position="329"/>
        <end position="359"/>
    </location>
</feature>
<dbReference type="AlphaFoldDB" id="A0A136Q360"/>
<sequence>MIQSLAVKNIALIDELNIEFEAGLNVLSGETGAGKSILVDSMNLLLGERADRELIRSGQEKAHVEANICIDPAVFADFFDANELDAEDELIVSRDLSASGKNICRINGTVVSLSALKALMDRIVDLHGQHEHQSLLYAKNHLAFLDNYCGQEVGEAKERIAKLASQLKKVQEQLEDTGGDEKERARSMDLLSFQIQEITDAQIFAGEEDVLREERNKLNNAQTIAQNLSACYTEIYLGGEEGGSALSLIQDTVRLMSQISMYDEAYEKTEERLQESVFALEECAHDLRNYLEAVVFDEQRQAEIEERIDLIAGLKRKYGNSEEDILNFCAEAQKKLERLQNAELDAARLTNEIETLKDQLYGEYQNLSGLRRKAAEKFSAAILRELGDLGMAGAQFEARFSALPGREEAPWRRDGIDEMEFYLSTNEGEPLKPLSRIASGGEMSRVMLAFKNISAGLEDISTLIFDEIDTGISGRMALVVSEKMASISRSRQVICVTHLPQIAAMADANFLIQKHSADGATHTAVTRLEGNGVIDEIARLAGGIETESSRIYAAELRQNAEKIKKAFGG</sequence>
<dbReference type="NCBIfam" id="TIGR00634">
    <property type="entry name" value="recN"/>
    <property type="match status" value="1"/>
</dbReference>
<evidence type="ECO:0000259" key="11">
    <source>
        <dbReference type="Pfam" id="PF02463"/>
    </source>
</evidence>
<dbReference type="PATRIC" id="fig|626937.4.peg.2326"/>
<evidence type="ECO:0000256" key="2">
    <source>
        <dbReference type="ARBA" id="ARBA00009441"/>
    </source>
</evidence>
<name>A0A136Q360_9FIRM</name>
<dbReference type="EMBL" id="LSZW01000063">
    <property type="protein sequence ID" value="KXK65111.1"/>
    <property type="molecule type" value="Genomic_DNA"/>
</dbReference>
<dbReference type="GO" id="GO:0009432">
    <property type="term" value="P:SOS response"/>
    <property type="evidence" value="ECO:0007669"/>
    <property type="project" value="TreeGrafter"/>
</dbReference>
<dbReference type="CDD" id="cd03241">
    <property type="entry name" value="ABC_RecN"/>
    <property type="match status" value="2"/>
</dbReference>
<evidence type="ECO:0000256" key="5">
    <source>
        <dbReference type="ARBA" id="ARBA00022763"/>
    </source>
</evidence>
<evidence type="ECO:0000256" key="1">
    <source>
        <dbReference type="ARBA" id="ARBA00003618"/>
    </source>
</evidence>
<keyword evidence="6" id="KW-0067">ATP-binding</keyword>
<proteinExistence type="inferred from homology"/>
<evidence type="ECO:0000256" key="4">
    <source>
        <dbReference type="ARBA" id="ARBA00022741"/>
    </source>
</evidence>
<feature type="coiled-coil region" evidence="10">
    <location>
        <begin position="153"/>
        <end position="180"/>
    </location>
</feature>
<organism evidence="12 13">
    <name type="scientific">Christensenella minuta</name>
    <dbReference type="NCBI Taxonomy" id="626937"/>
    <lineage>
        <taxon>Bacteria</taxon>
        <taxon>Bacillati</taxon>
        <taxon>Bacillota</taxon>
        <taxon>Clostridia</taxon>
        <taxon>Christensenellales</taxon>
        <taxon>Christensenellaceae</taxon>
        <taxon>Christensenella</taxon>
    </lineage>
</organism>
<comment type="caution">
    <text evidence="12">The sequence shown here is derived from an EMBL/GenBank/DDBJ whole genome shotgun (WGS) entry which is preliminary data.</text>
</comment>
<comment type="function">
    <text evidence="1 9">May be involved in recombinational repair of damaged DNA.</text>
</comment>
<keyword evidence="10" id="KW-0175">Coiled coil</keyword>
<dbReference type="InterPro" id="IPR004604">
    <property type="entry name" value="DNA_recomb/repair_RecN"/>
</dbReference>
<evidence type="ECO:0000256" key="8">
    <source>
        <dbReference type="ARBA" id="ARBA00033408"/>
    </source>
</evidence>
<evidence type="ECO:0000256" key="3">
    <source>
        <dbReference type="ARBA" id="ARBA00021315"/>
    </source>
</evidence>